<evidence type="ECO:0000313" key="3">
    <source>
        <dbReference type="RefSeq" id="XP_017773561.1"/>
    </source>
</evidence>
<dbReference type="Proteomes" id="UP000695000">
    <property type="component" value="Unplaced"/>
</dbReference>
<reference evidence="3" key="1">
    <citation type="submission" date="2025-08" db="UniProtKB">
        <authorList>
            <consortium name="RefSeq"/>
        </authorList>
    </citation>
    <scope>IDENTIFICATION</scope>
    <source>
        <tissue evidence="3">Whole Larva</tissue>
    </source>
</reference>
<dbReference type="GeneID" id="108560501"/>
<dbReference type="PANTHER" id="PTHR10174">
    <property type="entry name" value="ALPHA-TOCOPHEROL TRANSFER PROTEIN-RELATED"/>
    <property type="match status" value="1"/>
</dbReference>
<accession>A0ABM1MG61</accession>
<dbReference type="CDD" id="cd00170">
    <property type="entry name" value="SEC14"/>
    <property type="match status" value="1"/>
</dbReference>
<sequence>MGAIDLKSVTPLLQYTDDDVSKVLAAYNRKANSLDEDVNTIKEWFKTQTHIPVQPSDRQIVSFLIMNKFSIERTKEKLELNYSIKNMIPEYYNSKVNLNTKACTLVTLPQLTENKNRVYVFTFLDDKHFNLASVITDLINTFELRTLADVCESEEYIIDYSNITVSTVAKMNPMDLKKLSTVLEKVYSNRVAGLHAVMLPSFAEAIFNVLKACLKPKIRERIVFHKNYESLLKYFPAEILPKEFGGTGKSISDLKGEWENYLEQNKEHIANMHSVRVNEKLRPTSLQNHDILGFHGNFRKLEVD</sequence>
<gene>
    <name evidence="3" type="primary">LOC108560501</name>
</gene>
<dbReference type="InterPro" id="IPR036273">
    <property type="entry name" value="CRAL/TRIO_N_dom_sf"/>
</dbReference>
<dbReference type="PANTHER" id="PTHR10174:SF222">
    <property type="entry name" value="GH10083P-RELATED"/>
    <property type="match status" value="1"/>
</dbReference>
<feature type="domain" description="CRAL-TRIO" evidence="1">
    <location>
        <begin position="95"/>
        <end position="252"/>
    </location>
</feature>
<dbReference type="RefSeq" id="XP_017773561.1">
    <property type="nucleotide sequence ID" value="XM_017918072.1"/>
</dbReference>
<dbReference type="Pfam" id="PF00650">
    <property type="entry name" value="CRAL_TRIO"/>
    <property type="match status" value="1"/>
</dbReference>
<keyword evidence="2" id="KW-1185">Reference proteome</keyword>
<protein>
    <submittedName>
        <fullName evidence="3">Alpha-tocopherol transfer protein-like</fullName>
    </submittedName>
</protein>
<dbReference type="SMART" id="SM00516">
    <property type="entry name" value="SEC14"/>
    <property type="match status" value="1"/>
</dbReference>
<organism evidence="2 3">
    <name type="scientific">Nicrophorus vespilloides</name>
    <name type="common">Boreal carrion beetle</name>
    <dbReference type="NCBI Taxonomy" id="110193"/>
    <lineage>
        <taxon>Eukaryota</taxon>
        <taxon>Metazoa</taxon>
        <taxon>Ecdysozoa</taxon>
        <taxon>Arthropoda</taxon>
        <taxon>Hexapoda</taxon>
        <taxon>Insecta</taxon>
        <taxon>Pterygota</taxon>
        <taxon>Neoptera</taxon>
        <taxon>Endopterygota</taxon>
        <taxon>Coleoptera</taxon>
        <taxon>Polyphaga</taxon>
        <taxon>Staphyliniformia</taxon>
        <taxon>Silphidae</taxon>
        <taxon>Nicrophorinae</taxon>
        <taxon>Nicrophorus</taxon>
    </lineage>
</organism>
<dbReference type="SUPFAM" id="SSF52087">
    <property type="entry name" value="CRAL/TRIO domain"/>
    <property type="match status" value="1"/>
</dbReference>
<dbReference type="Gene3D" id="3.40.525.10">
    <property type="entry name" value="CRAL-TRIO lipid binding domain"/>
    <property type="match status" value="1"/>
</dbReference>
<dbReference type="PRINTS" id="PR00180">
    <property type="entry name" value="CRETINALDHBP"/>
</dbReference>
<dbReference type="InterPro" id="IPR001251">
    <property type="entry name" value="CRAL-TRIO_dom"/>
</dbReference>
<name>A0ABM1MG61_NICVS</name>
<dbReference type="Gene3D" id="1.20.5.1200">
    <property type="entry name" value="Alpha-tocopherol transfer"/>
    <property type="match status" value="1"/>
</dbReference>
<dbReference type="PROSITE" id="PS50191">
    <property type="entry name" value="CRAL_TRIO"/>
    <property type="match status" value="1"/>
</dbReference>
<evidence type="ECO:0000313" key="2">
    <source>
        <dbReference type="Proteomes" id="UP000695000"/>
    </source>
</evidence>
<dbReference type="InterPro" id="IPR036865">
    <property type="entry name" value="CRAL-TRIO_dom_sf"/>
</dbReference>
<proteinExistence type="predicted"/>
<dbReference type="SUPFAM" id="SSF46938">
    <property type="entry name" value="CRAL/TRIO N-terminal domain"/>
    <property type="match status" value="1"/>
</dbReference>
<evidence type="ECO:0000259" key="1">
    <source>
        <dbReference type="PROSITE" id="PS50191"/>
    </source>
</evidence>